<gene>
    <name evidence="8" type="primary">ACYP2</name>
</gene>
<dbReference type="InterPro" id="IPR020456">
    <property type="entry name" value="Acylphosphatase"/>
</dbReference>
<evidence type="ECO:0000256" key="2">
    <source>
        <dbReference type="ARBA" id="ARBA00012150"/>
    </source>
</evidence>
<name>T2MHF3_HYDVU</name>
<organism evidence="8">
    <name type="scientific">Hydra vulgaris</name>
    <name type="common">Hydra</name>
    <name type="synonym">Hydra attenuata</name>
    <dbReference type="NCBI Taxonomy" id="6087"/>
    <lineage>
        <taxon>Eukaryota</taxon>
        <taxon>Metazoa</taxon>
        <taxon>Cnidaria</taxon>
        <taxon>Hydrozoa</taxon>
        <taxon>Hydroidolina</taxon>
        <taxon>Anthoathecata</taxon>
        <taxon>Aplanulata</taxon>
        <taxon>Hydridae</taxon>
        <taxon>Hydra</taxon>
    </lineage>
</organism>
<evidence type="ECO:0000256" key="3">
    <source>
        <dbReference type="ARBA" id="ARBA00022801"/>
    </source>
</evidence>
<dbReference type="GO" id="GO:0003998">
    <property type="term" value="F:acylphosphatase activity"/>
    <property type="evidence" value="ECO:0007669"/>
    <property type="project" value="UniProtKB-EC"/>
</dbReference>
<sequence length="96" mass="11032">MASPGYNVTVFFEVFGKVQNVFFRKYTQKNARILGLTGWVMNTKENTVVGVIQGNEESVNKMKQWLTNEGSPKSKIEKCLFREEIASSFNTFDIRK</sequence>
<protein>
    <recommendedName>
        <fullName evidence="2 5">acylphosphatase</fullName>
        <ecNumber evidence="2 5">3.6.1.7</ecNumber>
    </recommendedName>
</protein>
<accession>T2MHF3</accession>
<comment type="catalytic activity">
    <reaction evidence="4 5">
        <text>an acyl phosphate + H2O = a carboxylate + phosphate + H(+)</text>
        <dbReference type="Rhea" id="RHEA:14965"/>
        <dbReference type="ChEBI" id="CHEBI:15377"/>
        <dbReference type="ChEBI" id="CHEBI:15378"/>
        <dbReference type="ChEBI" id="CHEBI:29067"/>
        <dbReference type="ChEBI" id="CHEBI:43474"/>
        <dbReference type="ChEBI" id="CHEBI:59918"/>
        <dbReference type="EC" id="3.6.1.7"/>
    </reaction>
</comment>
<reference evidence="8" key="1">
    <citation type="journal article" date="2013" name="Genome Biol. Evol.">
        <title>Punctuated emergences of genetic and phenotypic innovations in eumetazoan, bilaterian, euteleostome, and hominidae ancestors.</title>
        <authorList>
            <person name="Wenger Y."/>
            <person name="Galliot B."/>
        </authorList>
    </citation>
    <scope>NUCLEOTIDE SEQUENCE</scope>
    <source>
        <tissue evidence="8">Whole animals</tissue>
    </source>
</reference>
<dbReference type="Pfam" id="PF00708">
    <property type="entry name" value="Acylphosphatase"/>
    <property type="match status" value="1"/>
</dbReference>
<dbReference type="PROSITE" id="PS51160">
    <property type="entry name" value="ACYLPHOSPHATASE_3"/>
    <property type="match status" value="1"/>
</dbReference>
<dbReference type="PANTHER" id="PTHR10029">
    <property type="entry name" value="ACYLPHOSPHATASE"/>
    <property type="match status" value="1"/>
</dbReference>
<feature type="domain" description="Acylphosphatase-like" evidence="7">
    <location>
        <begin position="9"/>
        <end position="96"/>
    </location>
</feature>
<evidence type="ECO:0000256" key="5">
    <source>
        <dbReference type="PROSITE-ProRule" id="PRU00520"/>
    </source>
</evidence>
<dbReference type="SUPFAM" id="SSF54975">
    <property type="entry name" value="Acylphosphatase/BLUF domain-like"/>
    <property type="match status" value="1"/>
</dbReference>
<keyword evidence="3 5" id="KW-0378">Hydrolase</keyword>
<dbReference type="EC" id="3.6.1.7" evidence="2 5"/>
<proteinExistence type="evidence at transcript level"/>
<feature type="active site" evidence="5">
    <location>
        <position position="24"/>
    </location>
</feature>
<dbReference type="OrthoDB" id="7961613at2759"/>
<dbReference type="PANTHER" id="PTHR10029:SF3">
    <property type="entry name" value="ACYLPHOSPHATASE-RELATED"/>
    <property type="match status" value="1"/>
</dbReference>
<evidence type="ECO:0000256" key="6">
    <source>
        <dbReference type="RuleBase" id="RU004168"/>
    </source>
</evidence>
<evidence type="ECO:0000256" key="1">
    <source>
        <dbReference type="ARBA" id="ARBA00005614"/>
    </source>
</evidence>
<comment type="similarity">
    <text evidence="1 6">Belongs to the acylphosphatase family.</text>
</comment>
<dbReference type="Gene3D" id="3.30.70.100">
    <property type="match status" value="1"/>
</dbReference>
<dbReference type="KEGG" id="hmg:101239359"/>
<dbReference type="InterPro" id="IPR036046">
    <property type="entry name" value="Acylphosphatase-like_dom_sf"/>
</dbReference>
<dbReference type="InterPro" id="IPR001792">
    <property type="entry name" value="Acylphosphatase-like_dom"/>
</dbReference>
<feature type="active site" evidence="5">
    <location>
        <position position="42"/>
    </location>
</feature>
<dbReference type="EMBL" id="HAAD01005120">
    <property type="protein sequence ID" value="CDG71352.1"/>
    <property type="molecule type" value="mRNA"/>
</dbReference>
<dbReference type="FunFam" id="3.30.70.100:FF:000011">
    <property type="entry name" value="Acylphosphatase"/>
    <property type="match status" value="1"/>
</dbReference>
<evidence type="ECO:0000313" key="8">
    <source>
        <dbReference type="EMBL" id="CDG71352.1"/>
    </source>
</evidence>
<dbReference type="AlphaFoldDB" id="T2MHF3"/>
<dbReference type="OMA" id="PLNEMKH"/>
<dbReference type="GeneID" id="101239359"/>
<evidence type="ECO:0000256" key="4">
    <source>
        <dbReference type="ARBA" id="ARBA00047645"/>
    </source>
</evidence>
<evidence type="ECO:0000259" key="7">
    <source>
        <dbReference type="PROSITE" id="PS51160"/>
    </source>
</evidence>
<dbReference type="PRINTS" id="PR00112">
    <property type="entry name" value="ACYLPHPHTASE"/>
</dbReference>